<feature type="transmembrane region" description="Helical" evidence="7">
    <location>
        <begin position="324"/>
        <end position="349"/>
    </location>
</feature>
<feature type="domain" description="Prepilin peptidase A24 N-terminal" evidence="9">
    <location>
        <begin position="21"/>
        <end position="104"/>
    </location>
</feature>
<evidence type="ECO:0000256" key="7">
    <source>
        <dbReference type="SAM" id="Phobius"/>
    </source>
</evidence>
<sequence>MVIYMTGILWYDTVICVLVFIFGSVIGSFLNVVIYRTPLHMSIVNGPSHCFSCGERIKPYDLVPIFSWIFLGGKCRKCKAPISARYTVVEALTGIMFLLAYIRFSASLPMVVAIVFFSLLIVLSCIDIDHMEIPYWCTISIAVLGIATFFTEPNMPWWEHFAGAAVIAVPFAILALFGGMGGGDVQLMAASGFVLGWKIVPSAVIGVVVGAVYGLIVLCVSSRFTKEQSAKISEKLTDWCEGKAVDNSKDVIIGEFEHGKCKIDPELFEEKAWNISGDELKAATESLSSELNEAMGELPDSKEYVFRANVENGKITKIKLRRRIAFGPALSVGLAVGMLCGETIIKAYLSML</sequence>
<name>B0MQV7_9FIRM</name>
<dbReference type="GO" id="GO:0004190">
    <property type="term" value="F:aspartic-type endopeptidase activity"/>
    <property type="evidence" value="ECO:0007669"/>
    <property type="project" value="InterPro"/>
</dbReference>
<gene>
    <name evidence="10" type="ORF">EUBSIR_02224</name>
</gene>
<accession>B0MQV7</accession>
<dbReference type="PANTHER" id="PTHR30487">
    <property type="entry name" value="TYPE 4 PREPILIN-LIKE PROTEINS LEADER PEPTIDE-PROCESSING ENZYME"/>
    <property type="match status" value="1"/>
</dbReference>
<keyword evidence="4 7" id="KW-0812">Transmembrane</keyword>
<keyword evidence="3" id="KW-1003">Cell membrane</keyword>
<protein>
    <submittedName>
        <fullName evidence="10">Bacterial peptidase A24, N-terminal domain protein</fullName>
    </submittedName>
</protein>
<dbReference type="Pfam" id="PF06750">
    <property type="entry name" value="A24_N_bact"/>
    <property type="match status" value="1"/>
</dbReference>
<dbReference type="Pfam" id="PF01478">
    <property type="entry name" value="Peptidase_A24"/>
    <property type="match status" value="1"/>
</dbReference>
<evidence type="ECO:0000313" key="10">
    <source>
        <dbReference type="EMBL" id="EDR99874.1"/>
    </source>
</evidence>
<feature type="transmembrane region" description="Helical" evidence="7">
    <location>
        <begin position="206"/>
        <end position="225"/>
    </location>
</feature>
<comment type="caution">
    <text evidence="10">The sequence shown here is derived from an EMBL/GenBank/DDBJ whole genome shotgun (WGS) entry which is preliminary data.</text>
</comment>
<feature type="domain" description="Prepilin type IV endopeptidase peptidase" evidence="8">
    <location>
        <begin position="114"/>
        <end position="214"/>
    </location>
</feature>
<comment type="subcellular location">
    <subcellularLocation>
        <location evidence="1">Cell membrane</location>
        <topology evidence="1">Multi-pass membrane protein</topology>
    </subcellularLocation>
</comment>
<feature type="transmembrane region" description="Helical" evidence="7">
    <location>
        <begin position="157"/>
        <end position="177"/>
    </location>
</feature>
<feature type="transmembrane region" description="Helical" evidence="7">
    <location>
        <begin position="108"/>
        <end position="126"/>
    </location>
</feature>
<organism evidence="10 11">
    <name type="scientific">[Eubacterium] siraeum DSM 15702</name>
    <dbReference type="NCBI Taxonomy" id="428128"/>
    <lineage>
        <taxon>Bacteria</taxon>
        <taxon>Bacillati</taxon>
        <taxon>Bacillota</taxon>
        <taxon>Clostridia</taxon>
        <taxon>Eubacteriales</taxon>
        <taxon>Oscillospiraceae</taxon>
        <taxon>Oscillospiraceae incertae sedis</taxon>
    </lineage>
</organism>
<dbReference type="Proteomes" id="UP000005326">
    <property type="component" value="Unassembled WGS sequence"/>
</dbReference>
<evidence type="ECO:0000256" key="2">
    <source>
        <dbReference type="ARBA" id="ARBA00005801"/>
    </source>
</evidence>
<evidence type="ECO:0000256" key="4">
    <source>
        <dbReference type="ARBA" id="ARBA00022692"/>
    </source>
</evidence>
<evidence type="ECO:0000256" key="6">
    <source>
        <dbReference type="ARBA" id="ARBA00023136"/>
    </source>
</evidence>
<dbReference type="InterPro" id="IPR000045">
    <property type="entry name" value="Prepilin_IV_endopep_pep"/>
</dbReference>
<dbReference type="InterPro" id="IPR050882">
    <property type="entry name" value="Prepilin_peptidase/N-MTase"/>
</dbReference>
<proteinExistence type="inferred from homology"/>
<comment type="similarity">
    <text evidence="2">Belongs to the peptidase A24 family.</text>
</comment>
<dbReference type="AlphaFoldDB" id="B0MQV7"/>
<reference evidence="10" key="2">
    <citation type="submission" date="2014-06" db="EMBL/GenBank/DDBJ databases">
        <title>Draft genome sequence of Eubacterium siraeum (DSM 15702).</title>
        <authorList>
            <person name="Sudarsanam P."/>
            <person name="Ley R."/>
            <person name="Guruge J."/>
            <person name="Turnbaugh P.J."/>
            <person name="Mahowald M."/>
            <person name="Liep D."/>
            <person name="Gordon J."/>
        </authorList>
    </citation>
    <scope>NUCLEOTIDE SEQUENCE</scope>
    <source>
        <strain evidence="10">DSM 15702</strain>
    </source>
</reference>
<evidence type="ECO:0000256" key="5">
    <source>
        <dbReference type="ARBA" id="ARBA00022989"/>
    </source>
</evidence>
<evidence type="ECO:0000259" key="8">
    <source>
        <dbReference type="Pfam" id="PF01478"/>
    </source>
</evidence>
<keyword evidence="11" id="KW-1185">Reference proteome</keyword>
<dbReference type="Gene3D" id="1.20.120.1220">
    <property type="match status" value="1"/>
</dbReference>
<evidence type="ECO:0000259" key="9">
    <source>
        <dbReference type="Pfam" id="PF06750"/>
    </source>
</evidence>
<feature type="transmembrane region" description="Helical" evidence="7">
    <location>
        <begin position="12"/>
        <end position="34"/>
    </location>
</feature>
<dbReference type="PANTHER" id="PTHR30487:SF0">
    <property type="entry name" value="PREPILIN LEADER PEPTIDASE_N-METHYLTRANSFERASE-RELATED"/>
    <property type="match status" value="1"/>
</dbReference>
<reference evidence="10" key="1">
    <citation type="submission" date="2007-10" db="EMBL/GenBank/DDBJ databases">
        <authorList>
            <person name="Fulton L."/>
            <person name="Clifton S."/>
            <person name="Fulton B."/>
            <person name="Xu J."/>
            <person name="Minx P."/>
            <person name="Pepin K.H."/>
            <person name="Johnson M."/>
            <person name="Thiruvilangam P."/>
            <person name="Bhonagiri V."/>
            <person name="Nash W.E."/>
            <person name="Mardis E.R."/>
            <person name="Wilson R.K."/>
        </authorList>
    </citation>
    <scope>NUCLEOTIDE SEQUENCE [LARGE SCALE GENOMIC DNA]</scope>
    <source>
        <strain evidence="10">DSM 15702</strain>
    </source>
</reference>
<dbReference type="EMBL" id="ABCA03000053">
    <property type="protein sequence ID" value="EDR99874.1"/>
    <property type="molecule type" value="Genomic_DNA"/>
</dbReference>
<keyword evidence="5 7" id="KW-1133">Transmembrane helix</keyword>
<dbReference type="GO" id="GO:0005886">
    <property type="term" value="C:plasma membrane"/>
    <property type="evidence" value="ECO:0007669"/>
    <property type="project" value="UniProtKB-SubCell"/>
</dbReference>
<evidence type="ECO:0000313" key="11">
    <source>
        <dbReference type="Proteomes" id="UP000005326"/>
    </source>
</evidence>
<dbReference type="GO" id="GO:0006465">
    <property type="term" value="P:signal peptide processing"/>
    <property type="evidence" value="ECO:0007669"/>
    <property type="project" value="TreeGrafter"/>
</dbReference>
<keyword evidence="6 7" id="KW-0472">Membrane</keyword>
<evidence type="ECO:0000256" key="1">
    <source>
        <dbReference type="ARBA" id="ARBA00004651"/>
    </source>
</evidence>
<dbReference type="InterPro" id="IPR010627">
    <property type="entry name" value="Prepilin_pept_A24_N"/>
</dbReference>
<evidence type="ECO:0000256" key="3">
    <source>
        <dbReference type="ARBA" id="ARBA00022475"/>
    </source>
</evidence>
<feature type="transmembrane region" description="Helical" evidence="7">
    <location>
        <begin position="133"/>
        <end position="151"/>
    </location>
</feature>